<dbReference type="NCBIfam" id="NF007739">
    <property type="entry name" value="PRK10419.1"/>
    <property type="match status" value="2"/>
</dbReference>
<feature type="domain" description="ABC transporter" evidence="5">
    <location>
        <begin position="8"/>
        <end position="256"/>
    </location>
</feature>
<evidence type="ECO:0000313" key="7">
    <source>
        <dbReference type="Proteomes" id="UP000648352"/>
    </source>
</evidence>
<dbReference type="PANTHER" id="PTHR43776">
    <property type="entry name" value="TRANSPORT ATP-BINDING PROTEIN"/>
    <property type="match status" value="1"/>
</dbReference>
<dbReference type="Gene3D" id="3.40.50.300">
    <property type="entry name" value="P-loop containing nucleotide triphosphate hydrolases"/>
    <property type="match status" value="2"/>
</dbReference>
<dbReference type="SMART" id="SM00382">
    <property type="entry name" value="AAA"/>
    <property type="match status" value="2"/>
</dbReference>
<name>A0ABR8S5N9_9MICO</name>
<evidence type="ECO:0000256" key="2">
    <source>
        <dbReference type="ARBA" id="ARBA00022448"/>
    </source>
</evidence>
<dbReference type="PROSITE" id="PS00211">
    <property type="entry name" value="ABC_TRANSPORTER_1"/>
    <property type="match status" value="2"/>
</dbReference>
<dbReference type="RefSeq" id="WP_191719975.1">
    <property type="nucleotide sequence ID" value="NZ_JACSQP010000013.1"/>
</dbReference>
<dbReference type="InterPro" id="IPR027417">
    <property type="entry name" value="P-loop_NTPase"/>
</dbReference>
<sequence length="558" mass="60144">MTQNVLTVTGLEVSYELAGTTHPAVRGVDLAIAAGEVLALVGESGSGKTTLAQAATGLLADNGHIAAGRVQLGELDVTGWNDRQFQAVRGTRLGWIPQDPNNSLNPVKRIGDSVAEVLRVHRWQDAAARRRRVIELLDRVGIPEPDLRARQYPHQLSGGMKQRVLIAGAIALQPQLLIADEATSALDVTVQKTILDLIDDLRREHGTAVLMVTHDLAVAADRSHRIVVLQDGRVQEAGDTARVLQDPQSAYTRQLIADAPSFDAVAARVVHRPAAPTGDAVGAEAGVDAAITVQDLTQEFSRGRRREALRAVDGVSFTVPAGTTHAIVGESGSGKTTLARIVMGFQRPTSGQVRAGGHDVTALDRRTRVAFRRDVQLVYQNPFGSLDPRQSIEAIVAEPLVNHRVGDRAERRRQVAAMLDRVALPATVLDRRPRELSGGQRQRVAIARALVLHPRVVVLDEPVSALDVTVQAQILRLLDDLQRDLGVTYLFISHDLAVVRGISDTVSVLRHGRVVESGTTEQIFTEPHDEYTARLLSAIPGSAPRRAPADVPTEGVPA</sequence>
<dbReference type="Pfam" id="PF00005">
    <property type="entry name" value="ABC_tran"/>
    <property type="match status" value="2"/>
</dbReference>
<dbReference type="CDD" id="cd03257">
    <property type="entry name" value="ABC_NikE_OppD_transporters"/>
    <property type="match status" value="2"/>
</dbReference>
<protein>
    <submittedName>
        <fullName evidence="6">ABC transporter ATP-binding protein</fullName>
    </submittedName>
</protein>
<proteinExistence type="inferred from homology"/>
<keyword evidence="2" id="KW-0813">Transport</keyword>
<evidence type="ECO:0000256" key="4">
    <source>
        <dbReference type="ARBA" id="ARBA00022840"/>
    </source>
</evidence>
<reference evidence="6 7" key="1">
    <citation type="submission" date="2020-08" db="EMBL/GenBank/DDBJ databases">
        <title>A Genomic Blueprint of the Chicken Gut Microbiome.</title>
        <authorList>
            <person name="Gilroy R."/>
            <person name="Ravi A."/>
            <person name="Getino M."/>
            <person name="Pursley I."/>
            <person name="Horton D.L."/>
            <person name="Alikhan N.-F."/>
            <person name="Baker D."/>
            <person name="Gharbi K."/>
            <person name="Hall N."/>
            <person name="Watson M."/>
            <person name="Adriaenssens E.M."/>
            <person name="Foster-Nyarko E."/>
            <person name="Jarju S."/>
            <person name="Secka A."/>
            <person name="Antonio M."/>
            <person name="Oren A."/>
            <person name="Chaudhuri R."/>
            <person name="La Ragione R.M."/>
            <person name="Hildebrand F."/>
            <person name="Pallen M.J."/>
        </authorList>
    </citation>
    <scope>NUCLEOTIDE SEQUENCE [LARGE SCALE GENOMIC DNA]</scope>
    <source>
        <strain evidence="6 7">Sa4CUA7</strain>
    </source>
</reference>
<evidence type="ECO:0000256" key="1">
    <source>
        <dbReference type="ARBA" id="ARBA00005417"/>
    </source>
</evidence>
<dbReference type="NCBIfam" id="NF008453">
    <property type="entry name" value="PRK11308.1"/>
    <property type="match status" value="2"/>
</dbReference>
<comment type="caution">
    <text evidence="6">The sequence shown here is derived from an EMBL/GenBank/DDBJ whole genome shotgun (WGS) entry which is preliminary data.</text>
</comment>
<evidence type="ECO:0000259" key="5">
    <source>
        <dbReference type="PROSITE" id="PS50893"/>
    </source>
</evidence>
<keyword evidence="3" id="KW-0547">Nucleotide-binding</keyword>
<dbReference type="InterPro" id="IPR003439">
    <property type="entry name" value="ABC_transporter-like_ATP-bd"/>
</dbReference>
<evidence type="ECO:0000256" key="3">
    <source>
        <dbReference type="ARBA" id="ARBA00022741"/>
    </source>
</evidence>
<dbReference type="PROSITE" id="PS50893">
    <property type="entry name" value="ABC_TRANSPORTER_2"/>
    <property type="match status" value="2"/>
</dbReference>
<gene>
    <name evidence="6" type="ORF">H9651_14130</name>
</gene>
<dbReference type="GO" id="GO:0005524">
    <property type="term" value="F:ATP binding"/>
    <property type="evidence" value="ECO:0007669"/>
    <property type="project" value="UniProtKB-KW"/>
</dbReference>
<feature type="domain" description="ABC transporter" evidence="5">
    <location>
        <begin position="291"/>
        <end position="536"/>
    </location>
</feature>
<comment type="similarity">
    <text evidence="1">Belongs to the ABC transporter superfamily.</text>
</comment>
<dbReference type="Pfam" id="PF08352">
    <property type="entry name" value="oligo_HPY"/>
    <property type="match status" value="1"/>
</dbReference>
<dbReference type="SUPFAM" id="SSF52540">
    <property type="entry name" value="P-loop containing nucleoside triphosphate hydrolases"/>
    <property type="match status" value="2"/>
</dbReference>
<dbReference type="InterPro" id="IPR013563">
    <property type="entry name" value="Oligopep_ABC_C"/>
</dbReference>
<dbReference type="PANTHER" id="PTHR43776:SF7">
    <property type="entry name" value="D,D-DIPEPTIDE TRANSPORT ATP-BINDING PROTEIN DDPF-RELATED"/>
    <property type="match status" value="1"/>
</dbReference>
<organism evidence="6 7">
    <name type="scientific">Microbacterium pullorum</name>
    <dbReference type="NCBI Taxonomy" id="2762236"/>
    <lineage>
        <taxon>Bacteria</taxon>
        <taxon>Bacillati</taxon>
        <taxon>Actinomycetota</taxon>
        <taxon>Actinomycetes</taxon>
        <taxon>Micrococcales</taxon>
        <taxon>Microbacteriaceae</taxon>
        <taxon>Microbacterium</taxon>
    </lineage>
</organism>
<accession>A0ABR8S5N9</accession>
<keyword evidence="4 6" id="KW-0067">ATP-binding</keyword>
<keyword evidence="7" id="KW-1185">Reference proteome</keyword>
<dbReference type="InterPro" id="IPR050319">
    <property type="entry name" value="ABC_transp_ATP-bind"/>
</dbReference>
<dbReference type="InterPro" id="IPR017871">
    <property type="entry name" value="ABC_transporter-like_CS"/>
</dbReference>
<dbReference type="Proteomes" id="UP000648352">
    <property type="component" value="Unassembled WGS sequence"/>
</dbReference>
<dbReference type="InterPro" id="IPR003593">
    <property type="entry name" value="AAA+_ATPase"/>
</dbReference>
<dbReference type="EMBL" id="JACSQP010000013">
    <property type="protein sequence ID" value="MBD7958777.1"/>
    <property type="molecule type" value="Genomic_DNA"/>
</dbReference>
<evidence type="ECO:0000313" key="6">
    <source>
        <dbReference type="EMBL" id="MBD7958777.1"/>
    </source>
</evidence>